<dbReference type="PANTHER" id="PTHR30441:SF4">
    <property type="entry name" value="PROTEIN ASMA"/>
    <property type="match status" value="1"/>
</dbReference>
<dbReference type="InterPro" id="IPR052894">
    <property type="entry name" value="AsmA-related"/>
</dbReference>
<keyword evidence="2" id="KW-0472">Membrane</keyword>
<keyword evidence="5" id="KW-1185">Reference proteome</keyword>
<protein>
    <submittedName>
        <fullName evidence="4">AsmA family protein</fullName>
    </submittedName>
</protein>
<keyword evidence="2" id="KW-0812">Transmembrane</keyword>
<dbReference type="AlphaFoldDB" id="A0A927FS71"/>
<proteinExistence type="predicted"/>
<feature type="compositionally biased region" description="Pro residues" evidence="1">
    <location>
        <begin position="1172"/>
        <end position="1189"/>
    </location>
</feature>
<dbReference type="RefSeq" id="WP_191772307.1">
    <property type="nucleotide sequence ID" value="NZ_JACYFU010000001.1"/>
</dbReference>
<dbReference type="GO" id="GO:0005886">
    <property type="term" value="C:plasma membrane"/>
    <property type="evidence" value="ECO:0007669"/>
    <property type="project" value="TreeGrafter"/>
</dbReference>
<accession>A0A927FS71</accession>
<dbReference type="EMBL" id="JACYFU010000001">
    <property type="protein sequence ID" value="MBD8064199.1"/>
    <property type="molecule type" value="Genomic_DNA"/>
</dbReference>
<dbReference type="InterPro" id="IPR007844">
    <property type="entry name" value="AsmA"/>
</dbReference>
<dbReference type="GO" id="GO:0090313">
    <property type="term" value="P:regulation of protein targeting to membrane"/>
    <property type="evidence" value="ECO:0007669"/>
    <property type="project" value="TreeGrafter"/>
</dbReference>
<dbReference type="Proteomes" id="UP000654108">
    <property type="component" value="Unassembled WGS sequence"/>
</dbReference>
<keyword evidence="2" id="KW-1133">Transmembrane helix</keyword>
<evidence type="ECO:0000313" key="4">
    <source>
        <dbReference type="EMBL" id="MBD8064199.1"/>
    </source>
</evidence>
<evidence type="ECO:0000313" key="5">
    <source>
        <dbReference type="Proteomes" id="UP000654108"/>
    </source>
</evidence>
<comment type="caution">
    <text evidence="4">The sequence shown here is derived from an EMBL/GenBank/DDBJ whole genome shotgun (WGS) entry which is preliminary data.</text>
</comment>
<feature type="region of interest" description="Disordered" evidence="1">
    <location>
        <begin position="1142"/>
        <end position="1220"/>
    </location>
</feature>
<organism evidence="4 5">
    <name type="scientific">Devosia oryzisoli</name>
    <dbReference type="NCBI Taxonomy" id="2774138"/>
    <lineage>
        <taxon>Bacteria</taxon>
        <taxon>Pseudomonadati</taxon>
        <taxon>Pseudomonadota</taxon>
        <taxon>Alphaproteobacteria</taxon>
        <taxon>Hyphomicrobiales</taxon>
        <taxon>Devosiaceae</taxon>
        <taxon>Devosia</taxon>
    </lineage>
</organism>
<name>A0A927FS71_9HYPH</name>
<dbReference type="PANTHER" id="PTHR30441">
    <property type="entry name" value="DUF748 DOMAIN-CONTAINING PROTEIN"/>
    <property type="match status" value="1"/>
</dbReference>
<gene>
    <name evidence="4" type="ORF">IC608_01745</name>
</gene>
<evidence type="ECO:0000259" key="3">
    <source>
        <dbReference type="Pfam" id="PF05170"/>
    </source>
</evidence>
<dbReference type="Pfam" id="PF05170">
    <property type="entry name" value="AsmA"/>
    <property type="match status" value="1"/>
</dbReference>
<sequence>MLNRIYIVVGMLAIVVLAAAFIVPRFIQWSDYRDRMELLASNVLGADVTIGGDIEFSLLPQPRLTFSDVVVGDPERPAATVGDVEAEFALIDFLRDTYTVTSLVLRDPVIDLSIDDNGLFGSDVTMAAATSGVALENARIERGTIRLADQRSGQRLAATNIDGELRLSSFVGPFAFQGYADADGQRLEVRFNSGSVDSQGSTRVTSYLREANNGFSFTTDGMLTTGQAPKFDGTLVYRQSPPASDNADDIRGDLVFETKVEASTDRVVLSGYTLQPDENRASLRLTGSANIRVGANPEFDAVVSGGVFSLPPRPATEIPAQLPYEAVRLLAELPPPPLPPIKGKLGIDLAEVNLRGFALRNVRLEATTDGSAWTIQQALAALPGETRLQVSGQLESDGERPSFRGEAKLSSERLDALAQLWRKPQEDNPLFNMPATLTGRVTLAGDAFGFNDGVLVLDQTTHGIEVRLGYGLEPRLDVVGHFGDLDALHAQALLALVPNVPQEPSFGISFPEGSFSLTSTKTDLLGLDAHNFIAEGQWTPSAVRLSRLATSDWGGLSLNSTVRVGGTLATPHITGSGKFGVTGADAPGLDALYEMAAVPFDWQQALARSWPAEVQVVLDNDGDAGAQILTINGTTAGSALDLRAELAGGLETLATGQLQLVASLEAESGSNLLTQLSLGDVPLFVDETGLLATARFDGNPADGFTGQATLSAGEEMLGYQGSLKLAESGALSGEGSLEAHLQKGDGLAALAGLGGAGLGGFDATASVIFDDKGAATLEPITGQAGDLAFTGKLALDPRGDVPAIAGALAFDALDVSEIARMLFGSAALVGSGSGVWPEGPLAASEEPRMTRGTVSISGKALAIGGREVGQATEFDLDWTPRSIGLGRFQTAVGGGTISGSVEQCCAGALEDRTVSGRVTLTDVDVDAILPPAARQGLDGAVDAGLRFEATGNSLADIARAMTGEGNFVVSDFHVGGLDGDVYPAVAGLNDVLNTDAATLESFIGVALGQGDFVAPEARGAFSIAAGAARLANLIVEGEGALLSGSLNLTLETLGLDGEFVLTPLDFVDEGGLVQPETARIINRISGTLTEPQTTLDLAEIVAAVQVRANEIELDRLEQLRLADEARQREAAEARNKLIEEQKRQAAEAAAQRAAEEEAQRRAEEEARQQAQPPAPPPANTDPVTEPAPPGQTFDFSLPPINQPTGPGVNQPLPTLPGATR</sequence>
<feature type="compositionally biased region" description="Basic and acidic residues" evidence="1">
    <location>
        <begin position="1153"/>
        <end position="1167"/>
    </location>
</feature>
<evidence type="ECO:0000256" key="2">
    <source>
        <dbReference type="SAM" id="Phobius"/>
    </source>
</evidence>
<evidence type="ECO:0000256" key="1">
    <source>
        <dbReference type="SAM" id="MobiDB-lite"/>
    </source>
</evidence>
<reference evidence="4" key="1">
    <citation type="submission" date="2020-09" db="EMBL/GenBank/DDBJ databases">
        <title>Genome seq and assembly of Devosia sp.</title>
        <authorList>
            <person name="Chhetri G."/>
        </authorList>
    </citation>
    <scope>NUCLEOTIDE SEQUENCE</scope>
    <source>
        <strain evidence="4">PTR5</strain>
    </source>
</reference>
<feature type="transmembrane region" description="Helical" evidence="2">
    <location>
        <begin position="6"/>
        <end position="27"/>
    </location>
</feature>
<feature type="domain" description="AsmA" evidence="3">
    <location>
        <begin position="6"/>
        <end position="176"/>
    </location>
</feature>